<dbReference type="VEuPathDB" id="VectorBase:AARA014782"/>
<evidence type="ECO:0000313" key="2">
    <source>
        <dbReference type="Proteomes" id="UP000075840"/>
    </source>
</evidence>
<keyword evidence="2" id="KW-1185">Reference proteome</keyword>
<reference evidence="1" key="1">
    <citation type="submission" date="2022-08" db="UniProtKB">
        <authorList>
            <consortium name="EnsemblMetazoa"/>
        </authorList>
    </citation>
    <scope>IDENTIFICATION</scope>
    <source>
        <strain evidence="1">Dongola</strain>
    </source>
</reference>
<dbReference type="EnsemblMetazoa" id="AARA014782-RA">
    <property type="protein sequence ID" value="AARA014782-PA"/>
    <property type="gene ID" value="AARA014782"/>
</dbReference>
<dbReference type="Proteomes" id="UP000075840">
    <property type="component" value="Unassembled WGS sequence"/>
</dbReference>
<accession>A0A182IH47</accession>
<evidence type="ECO:0000313" key="1">
    <source>
        <dbReference type="EnsemblMetazoa" id="AARA014782-PA"/>
    </source>
</evidence>
<organism evidence="1 2">
    <name type="scientific">Anopheles arabiensis</name>
    <name type="common">Mosquito</name>
    <dbReference type="NCBI Taxonomy" id="7173"/>
    <lineage>
        <taxon>Eukaryota</taxon>
        <taxon>Metazoa</taxon>
        <taxon>Ecdysozoa</taxon>
        <taxon>Arthropoda</taxon>
        <taxon>Hexapoda</taxon>
        <taxon>Insecta</taxon>
        <taxon>Pterygota</taxon>
        <taxon>Neoptera</taxon>
        <taxon>Endopterygota</taxon>
        <taxon>Diptera</taxon>
        <taxon>Nematocera</taxon>
        <taxon>Culicoidea</taxon>
        <taxon>Culicidae</taxon>
        <taxon>Anophelinae</taxon>
        <taxon>Anopheles</taxon>
    </lineage>
</organism>
<sequence>MCLAEGIAVEGASKCVHSSYCKRSITLKKQENSRISQFTITLGELLAFNDQVPSSNHVLLPSLACV</sequence>
<dbReference type="EMBL" id="APCN01003655">
    <property type="status" value="NOT_ANNOTATED_CDS"/>
    <property type="molecule type" value="Genomic_DNA"/>
</dbReference>
<dbReference type="AlphaFoldDB" id="A0A182IH47"/>
<protein>
    <submittedName>
        <fullName evidence="1">Uncharacterized protein</fullName>
    </submittedName>
</protein>
<name>A0A182IH47_ANOAR</name>
<proteinExistence type="predicted"/>